<evidence type="ECO:0000256" key="1">
    <source>
        <dbReference type="ARBA" id="ARBA00002074"/>
    </source>
</evidence>
<comment type="function">
    <text evidence="1">Confers resistance to late blight (Phytophthora infestans) races carrying the avirulence gene Avr1. Resistance proteins guard the plant against pathogens that contain an appropriate avirulence protein via an indirect interaction with this avirulence protein. That triggers a defense system including the hypersensitive response, which restricts the pathogen growth.</text>
</comment>
<keyword evidence="7" id="KW-0381">Hypersensitive response</keyword>
<dbReference type="Pfam" id="PF23598">
    <property type="entry name" value="LRR_14"/>
    <property type="match status" value="1"/>
</dbReference>
<evidence type="ECO:0000256" key="3">
    <source>
        <dbReference type="ARBA" id="ARBA00004496"/>
    </source>
</evidence>
<evidence type="ECO:0000256" key="7">
    <source>
        <dbReference type="ARBA" id="ARBA00022667"/>
    </source>
</evidence>
<gene>
    <name evidence="17" type="ORF">ACH5RR_009563</name>
</gene>
<dbReference type="PRINTS" id="PR00364">
    <property type="entry name" value="DISEASERSIST"/>
</dbReference>
<dbReference type="GO" id="GO:0005737">
    <property type="term" value="C:cytoplasm"/>
    <property type="evidence" value="ECO:0007669"/>
    <property type="project" value="UniProtKB-SubCell"/>
</dbReference>
<evidence type="ECO:0000256" key="8">
    <source>
        <dbReference type="ARBA" id="ARBA00022737"/>
    </source>
</evidence>
<feature type="domain" description="Disease resistance protein winged helix" evidence="15">
    <location>
        <begin position="792"/>
        <end position="861"/>
    </location>
</feature>
<comment type="caution">
    <text evidence="17">The sequence shown here is derived from an EMBL/GenBank/DDBJ whole genome shotgun (WGS) entry which is preliminary data.</text>
</comment>
<keyword evidence="10" id="KW-0611">Plant defense</keyword>
<dbReference type="GO" id="GO:0051607">
    <property type="term" value="P:defense response to virus"/>
    <property type="evidence" value="ECO:0007669"/>
    <property type="project" value="UniProtKB-ARBA"/>
</dbReference>
<dbReference type="CDD" id="cd14798">
    <property type="entry name" value="RX-CC_like"/>
    <property type="match status" value="1"/>
</dbReference>
<dbReference type="Gene3D" id="1.10.8.430">
    <property type="entry name" value="Helical domain of apoptotic protease-activating factors"/>
    <property type="match status" value="1"/>
</dbReference>
<evidence type="ECO:0000259" key="16">
    <source>
        <dbReference type="Pfam" id="PF23598"/>
    </source>
</evidence>
<evidence type="ECO:0008006" key="19">
    <source>
        <dbReference type="Google" id="ProtNLM"/>
    </source>
</evidence>
<feature type="domain" description="Disease resistance R13L4/SHOC-2-like LRR" evidence="16">
    <location>
        <begin position="916"/>
        <end position="1216"/>
    </location>
</feature>
<dbReference type="InterPro" id="IPR044974">
    <property type="entry name" value="Disease_R_plants"/>
</dbReference>
<dbReference type="InterPro" id="IPR036388">
    <property type="entry name" value="WH-like_DNA-bd_sf"/>
</dbReference>
<keyword evidence="9" id="KW-0547">Nucleotide-binding</keyword>
<name>A0ABD3AEM2_9GENT</name>
<dbReference type="Proteomes" id="UP001630127">
    <property type="component" value="Unassembled WGS sequence"/>
</dbReference>
<dbReference type="Pfam" id="PF00931">
    <property type="entry name" value="NB-ARC"/>
    <property type="match status" value="1"/>
</dbReference>
<dbReference type="FunFam" id="3.40.50.300:FF:001091">
    <property type="entry name" value="Probable disease resistance protein At1g61300"/>
    <property type="match status" value="1"/>
</dbReference>
<reference evidence="17 18" key="1">
    <citation type="submission" date="2024-11" db="EMBL/GenBank/DDBJ databases">
        <title>A near-complete genome assembly of Cinchona calisaya.</title>
        <authorList>
            <person name="Lian D.C."/>
            <person name="Zhao X.W."/>
            <person name="Wei L."/>
        </authorList>
    </citation>
    <scope>NUCLEOTIDE SEQUENCE [LARGE SCALE GENOMIC DNA]</scope>
    <source>
        <tissue evidence="17">Nenye</tissue>
    </source>
</reference>
<evidence type="ECO:0000313" key="18">
    <source>
        <dbReference type="Proteomes" id="UP001630127"/>
    </source>
</evidence>
<dbReference type="GO" id="GO:0009626">
    <property type="term" value="P:plant-type hypersensitive response"/>
    <property type="evidence" value="ECO:0007669"/>
    <property type="project" value="UniProtKB-KW"/>
</dbReference>
<keyword evidence="11" id="KW-0067">ATP-binding</keyword>
<dbReference type="InterPro" id="IPR002182">
    <property type="entry name" value="NB-ARC"/>
</dbReference>
<evidence type="ECO:0000256" key="12">
    <source>
        <dbReference type="ARBA" id="ARBA00023054"/>
    </source>
</evidence>
<keyword evidence="12" id="KW-0175">Coiled coil</keyword>
<evidence type="ECO:0000256" key="2">
    <source>
        <dbReference type="ARBA" id="ARBA00004170"/>
    </source>
</evidence>
<accession>A0ABD3AEM2</accession>
<evidence type="ECO:0000259" key="14">
    <source>
        <dbReference type="Pfam" id="PF12061"/>
    </source>
</evidence>
<sequence length="1252" mass="144254">MALAFVDKALEDIEFLGKDLAFVHNPVKELQTGLRYLRTFLLCARKWHNDKPSESDAYTSRSSISSSCCLGSFLTRLEYALIENGKDFHNLCLREEEICDSKHLGFYLYTGVFRLTECIYSYSQEINESYITLSDCCTLQSRDHSMEFIDSLLVNMADIRDDFFYKGLDPIGELKEKLVFFKNFIRFAELRGFEPWQLQDLFTHLQVLALSAARLCHEWTFLSYNYDIELCDEFQLRFSQLLQKIKLVDPETCKTYVHVLRVSNLPGSLQVLTQETDKHVLGEFVDSLLYNIGEALAYGDSYVVSLQDQLPILYEGLRFLRTILTEHLKKINELHEKVKDLIGAAVNEAAMVVCLLLVHELKEGLAKEMNFALSNLLEKIKLIKIVTSTCIYSRTDELGFLDFFLENLKELPTCKVDSVVLAEDQIQRVKEDLVSLRPLLESILDQHNHDGKLQSLRSHIVKVAYKTQFVILSLVVGDIPDCTPLLFKPITEEINLIKMEGLKILDKHHSFDARNATKTSNPLPSQGSTPAINKIMVTLDDEENTIIEQLVRGSKQLDIISVVGMPGLGKTTLARRVYDNPSVRDFFHMRAWCVVSQVYKKKDLLLQILGCIISDEYFKKNEKLEGHELEEKLKKCLLRRRYLVVLDDVWDIEIWTGLEGSFPKDFNSSRILLTSRHPDLAKKINPNRGPHPLRHLTDDESWDLLQKKLYWKNGYSVDLGRKIAKNCKGLPLTIVIISGVLANVEPDDWEEIAGRLSSSALSVTDHCMHTLELSYKQLPDYLKSCFLYFGSFPEDAEIDFKFLSWLWIAEGFVKECESKSLEDLANDYMNDLIGRGLIMVSEERSIGGVKTCRFHDLLHEFCAVKAKKEKFMSILNGRDELFTIHGQRDTQRLCVHSNQEHFEKSRLFCPNVRSLLHFGDKDNPHCYHISFIFHLFKHLKVLNLLYIDLGSTFPSEIALLAELRFLTVRGRFDFIPSVVADLSDLETLLVYTYGVKVLLPDTIWNMLKLRVLYLSSCGFLDSGVAKDSLKRSSGLLNLDAFRKLELSFGQSMENIMRKLPNIRKLKCKLFESGESNADRNRIVAMDFLIRLESLNLKLPEVPKYHVSFCLPWNLKRLTLSRFHSSIIPRRGELPNLAVLKLSEIGFDGDIWDMKEKWEFPKLKFLELRSLRIVRWTDSEGDDHFPCLQKLVFWGCLKLEEVPSCLEDITNLQMIEVHKCPKSVANLLLKIKEEQKNNWGNEDLQVLTSKILE</sequence>
<dbReference type="Gene3D" id="3.40.50.300">
    <property type="entry name" value="P-loop containing nucleotide triphosphate hydrolases"/>
    <property type="match status" value="1"/>
</dbReference>
<dbReference type="InterPro" id="IPR027417">
    <property type="entry name" value="P-loop_NTPase"/>
</dbReference>
<organism evidence="17 18">
    <name type="scientific">Cinchona calisaya</name>
    <dbReference type="NCBI Taxonomy" id="153742"/>
    <lineage>
        <taxon>Eukaryota</taxon>
        <taxon>Viridiplantae</taxon>
        <taxon>Streptophyta</taxon>
        <taxon>Embryophyta</taxon>
        <taxon>Tracheophyta</taxon>
        <taxon>Spermatophyta</taxon>
        <taxon>Magnoliopsida</taxon>
        <taxon>eudicotyledons</taxon>
        <taxon>Gunneridae</taxon>
        <taxon>Pentapetalae</taxon>
        <taxon>asterids</taxon>
        <taxon>lamiids</taxon>
        <taxon>Gentianales</taxon>
        <taxon>Rubiaceae</taxon>
        <taxon>Cinchonoideae</taxon>
        <taxon>Cinchoneae</taxon>
        <taxon>Cinchona</taxon>
    </lineage>
</organism>
<dbReference type="PANTHER" id="PTHR23155:SF1152">
    <property type="entry name" value="AAA+ ATPASE DOMAIN-CONTAINING PROTEIN"/>
    <property type="match status" value="1"/>
</dbReference>
<keyword evidence="8" id="KW-0677">Repeat</keyword>
<evidence type="ECO:0000259" key="15">
    <source>
        <dbReference type="Pfam" id="PF23559"/>
    </source>
</evidence>
<dbReference type="InterPro" id="IPR055414">
    <property type="entry name" value="LRR_R13L4/SHOC2-like"/>
</dbReference>
<dbReference type="SUPFAM" id="SSF52058">
    <property type="entry name" value="L domain-like"/>
    <property type="match status" value="1"/>
</dbReference>
<keyword evidence="6" id="KW-0433">Leucine-rich repeat</keyword>
<comment type="subcellular location">
    <subcellularLocation>
        <location evidence="3">Cytoplasm</location>
    </subcellularLocation>
    <subcellularLocation>
        <location evidence="2">Membrane</location>
        <topology evidence="2">Peripheral membrane protein</topology>
    </subcellularLocation>
</comment>
<dbReference type="Gene3D" id="1.10.10.10">
    <property type="entry name" value="Winged helix-like DNA-binding domain superfamily/Winged helix DNA-binding domain"/>
    <property type="match status" value="1"/>
</dbReference>
<dbReference type="InterPro" id="IPR038005">
    <property type="entry name" value="RX-like_CC"/>
</dbReference>
<dbReference type="InterPro" id="IPR058922">
    <property type="entry name" value="WHD_DRP"/>
</dbReference>
<dbReference type="SUPFAM" id="SSF52540">
    <property type="entry name" value="P-loop containing nucleoside triphosphate hydrolases"/>
    <property type="match status" value="1"/>
</dbReference>
<evidence type="ECO:0000256" key="11">
    <source>
        <dbReference type="ARBA" id="ARBA00022840"/>
    </source>
</evidence>
<evidence type="ECO:0000256" key="5">
    <source>
        <dbReference type="ARBA" id="ARBA00022490"/>
    </source>
</evidence>
<comment type="similarity">
    <text evidence="4">Belongs to the disease resistance NB-LRR family.</text>
</comment>
<dbReference type="Gene3D" id="3.80.10.10">
    <property type="entry name" value="Ribonuclease Inhibitor"/>
    <property type="match status" value="1"/>
</dbReference>
<dbReference type="InterPro" id="IPR032675">
    <property type="entry name" value="LRR_dom_sf"/>
</dbReference>
<feature type="domain" description="Late blight resistance protein R1A-like N-terminal" evidence="14">
    <location>
        <begin position="135"/>
        <end position="387"/>
    </location>
</feature>
<evidence type="ECO:0000256" key="4">
    <source>
        <dbReference type="ARBA" id="ARBA00008894"/>
    </source>
</evidence>
<evidence type="ECO:0000313" key="17">
    <source>
        <dbReference type="EMBL" id="KAL3530241.1"/>
    </source>
</evidence>
<dbReference type="GO" id="GO:0005524">
    <property type="term" value="F:ATP binding"/>
    <property type="evidence" value="ECO:0007669"/>
    <property type="project" value="UniProtKB-KW"/>
</dbReference>
<protein>
    <recommendedName>
        <fullName evidence="19">Late blight resistance protein homolog R1A-3</fullName>
    </recommendedName>
</protein>
<dbReference type="EMBL" id="JBJUIK010000004">
    <property type="protein sequence ID" value="KAL3530241.1"/>
    <property type="molecule type" value="Genomic_DNA"/>
</dbReference>
<dbReference type="Pfam" id="PF12061">
    <property type="entry name" value="NB-LRR"/>
    <property type="match status" value="1"/>
</dbReference>
<feature type="domain" description="NB-ARC" evidence="13">
    <location>
        <begin position="542"/>
        <end position="709"/>
    </location>
</feature>
<dbReference type="InterPro" id="IPR021929">
    <property type="entry name" value="R1A-like_N"/>
</dbReference>
<dbReference type="PANTHER" id="PTHR23155">
    <property type="entry name" value="DISEASE RESISTANCE PROTEIN RP"/>
    <property type="match status" value="1"/>
</dbReference>
<keyword evidence="5" id="KW-0963">Cytoplasm</keyword>
<dbReference type="InterPro" id="IPR042197">
    <property type="entry name" value="Apaf_helical"/>
</dbReference>
<dbReference type="GO" id="GO:0016020">
    <property type="term" value="C:membrane"/>
    <property type="evidence" value="ECO:0007669"/>
    <property type="project" value="UniProtKB-SubCell"/>
</dbReference>
<dbReference type="FunFam" id="1.10.10.10:FF:000322">
    <property type="entry name" value="Probable disease resistance protein At1g63360"/>
    <property type="match status" value="1"/>
</dbReference>
<evidence type="ECO:0000259" key="13">
    <source>
        <dbReference type="Pfam" id="PF00931"/>
    </source>
</evidence>
<dbReference type="Pfam" id="PF23559">
    <property type="entry name" value="WHD_DRP"/>
    <property type="match status" value="1"/>
</dbReference>
<evidence type="ECO:0000256" key="10">
    <source>
        <dbReference type="ARBA" id="ARBA00022821"/>
    </source>
</evidence>
<keyword evidence="18" id="KW-1185">Reference proteome</keyword>
<proteinExistence type="inferred from homology"/>
<evidence type="ECO:0000256" key="6">
    <source>
        <dbReference type="ARBA" id="ARBA00022614"/>
    </source>
</evidence>
<dbReference type="AlphaFoldDB" id="A0ABD3AEM2"/>
<evidence type="ECO:0000256" key="9">
    <source>
        <dbReference type="ARBA" id="ARBA00022741"/>
    </source>
</evidence>